<name>A0ABU5L7K2_9RICK</name>
<evidence type="ECO:0000313" key="2">
    <source>
        <dbReference type="Proteomes" id="UP001293791"/>
    </source>
</evidence>
<keyword evidence="2" id="KW-1185">Reference proteome</keyword>
<accession>A0ABU5L7K2</accession>
<reference evidence="1 2" key="1">
    <citation type="submission" date="2023-02" db="EMBL/GenBank/DDBJ databases">
        <title>Host association and intracellularity evolved multiple times independently in the Rickettsiales.</title>
        <authorList>
            <person name="Castelli M."/>
            <person name="Nardi T."/>
            <person name="Gammuto L."/>
            <person name="Bellinzona G."/>
            <person name="Sabaneyeva E."/>
            <person name="Potekhin A."/>
            <person name="Serra V."/>
            <person name="Petroni G."/>
            <person name="Sassera D."/>
        </authorList>
    </citation>
    <scope>NUCLEOTIDE SEQUENCE [LARGE SCALE GENOMIC DNA]</scope>
    <source>
        <strain evidence="1 2">BOD18</strain>
    </source>
</reference>
<proteinExistence type="predicted"/>
<gene>
    <name evidence="1" type="ORF">Cyrtocomes_00142</name>
</gene>
<dbReference type="Proteomes" id="UP001293791">
    <property type="component" value="Unassembled WGS sequence"/>
</dbReference>
<dbReference type="EMBL" id="JARGYT010000004">
    <property type="protein sequence ID" value="MDZ5761784.1"/>
    <property type="molecule type" value="Genomic_DNA"/>
</dbReference>
<comment type="caution">
    <text evidence="1">The sequence shown here is derived from an EMBL/GenBank/DDBJ whole genome shotgun (WGS) entry which is preliminary data.</text>
</comment>
<organism evidence="1 2">
    <name type="scientific">Candidatus Cyrtobacter comes</name>
    <dbReference type="NCBI Taxonomy" id="675776"/>
    <lineage>
        <taxon>Bacteria</taxon>
        <taxon>Pseudomonadati</taxon>
        <taxon>Pseudomonadota</taxon>
        <taxon>Alphaproteobacteria</taxon>
        <taxon>Rickettsiales</taxon>
        <taxon>Candidatus Midichloriaceae</taxon>
        <taxon>Candidatus Cyrtobacter</taxon>
    </lineage>
</organism>
<sequence>MIKVISIANTAIISALKILKRDRVVLITIVNSDF</sequence>
<evidence type="ECO:0000313" key="1">
    <source>
        <dbReference type="EMBL" id="MDZ5761784.1"/>
    </source>
</evidence>
<protein>
    <submittedName>
        <fullName evidence="1">Uncharacterized protein</fullName>
    </submittedName>
</protein>